<comment type="caution">
    <text evidence="2">The sequence shown here is derived from an EMBL/GenBank/DDBJ whole genome shotgun (WGS) entry which is preliminary data.</text>
</comment>
<dbReference type="EMBL" id="LXQA010778689">
    <property type="protein sequence ID" value="MCI70578.1"/>
    <property type="molecule type" value="Genomic_DNA"/>
</dbReference>
<feature type="non-terminal residue" evidence="2">
    <location>
        <position position="78"/>
    </location>
</feature>
<evidence type="ECO:0000313" key="2">
    <source>
        <dbReference type="EMBL" id="MCI70578.1"/>
    </source>
</evidence>
<reference evidence="2 3" key="1">
    <citation type="journal article" date="2018" name="Front. Plant Sci.">
        <title>Red Clover (Trifolium pratense) and Zigzag Clover (T. medium) - A Picture of Genomic Similarities and Differences.</title>
        <authorList>
            <person name="Dluhosova J."/>
            <person name="Istvanek J."/>
            <person name="Nedelnik J."/>
            <person name="Repkova J."/>
        </authorList>
    </citation>
    <scope>NUCLEOTIDE SEQUENCE [LARGE SCALE GENOMIC DNA]</scope>
    <source>
        <strain evidence="3">cv. 10/8</strain>
        <tissue evidence="2">Leaf</tissue>
    </source>
</reference>
<organism evidence="2 3">
    <name type="scientific">Trifolium medium</name>
    <dbReference type="NCBI Taxonomy" id="97028"/>
    <lineage>
        <taxon>Eukaryota</taxon>
        <taxon>Viridiplantae</taxon>
        <taxon>Streptophyta</taxon>
        <taxon>Embryophyta</taxon>
        <taxon>Tracheophyta</taxon>
        <taxon>Spermatophyta</taxon>
        <taxon>Magnoliopsida</taxon>
        <taxon>eudicotyledons</taxon>
        <taxon>Gunneridae</taxon>
        <taxon>Pentapetalae</taxon>
        <taxon>rosids</taxon>
        <taxon>fabids</taxon>
        <taxon>Fabales</taxon>
        <taxon>Fabaceae</taxon>
        <taxon>Papilionoideae</taxon>
        <taxon>50 kb inversion clade</taxon>
        <taxon>NPAAA clade</taxon>
        <taxon>Hologalegina</taxon>
        <taxon>IRL clade</taxon>
        <taxon>Trifolieae</taxon>
        <taxon>Trifolium</taxon>
    </lineage>
</organism>
<proteinExistence type="predicted"/>
<protein>
    <submittedName>
        <fullName evidence="2">Uncharacterized protein</fullName>
    </submittedName>
</protein>
<sequence length="78" mass="8306">MFGASTEAKIDCVNDSLKEIVIETDVVPIVDTSVAPVTDIVTNTDMSMAPNIVVDKNIPDTPEKEKTPEVLMTGNNSG</sequence>
<feature type="region of interest" description="Disordered" evidence="1">
    <location>
        <begin position="55"/>
        <end position="78"/>
    </location>
</feature>
<feature type="compositionally biased region" description="Basic and acidic residues" evidence="1">
    <location>
        <begin position="57"/>
        <end position="68"/>
    </location>
</feature>
<dbReference type="AlphaFoldDB" id="A0A392UC13"/>
<name>A0A392UC13_9FABA</name>
<keyword evidence="3" id="KW-1185">Reference proteome</keyword>
<accession>A0A392UC13</accession>
<dbReference type="Proteomes" id="UP000265520">
    <property type="component" value="Unassembled WGS sequence"/>
</dbReference>
<evidence type="ECO:0000313" key="3">
    <source>
        <dbReference type="Proteomes" id="UP000265520"/>
    </source>
</evidence>
<evidence type="ECO:0000256" key="1">
    <source>
        <dbReference type="SAM" id="MobiDB-lite"/>
    </source>
</evidence>